<keyword evidence="2 4" id="KW-0238">DNA-binding</keyword>
<evidence type="ECO:0000313" key="8">
    <source>
        <dbReference type="Proteomes" id="UP000215043"/>
    </source>
</evidence>
<dbReference type="Proteomes" id="UP000215043">
    <property type="component" value="Chromosome"/>
</dbReference>
<dbReference type="InterPro" id="IPR023772">
    <property type="entry name" value="DNA-bd_HTH_TetR-type_CS"/>
</dbReference>
<organism evidence="7 8">
    <name type="scientific">Actinopolyspora erythraea</name>
    <dbReference type="NCBI Taxonomy" id="414996"/>
    <lineage>
        <taxon>Bacteria</taxon>
        <taxon>Bacillati</taxon>
        <taxon>Actinomycetota</taxon>
        <taxon>Actinomycetes</taxon>
        <taxon>Actinopolysporales</taxon>
        <taxon>Actinopolysporaceae</taxon>
        <taxon>Actinopolyspora</taxon>
    </lineage>
</organism>
<dbReference type="SUPFAM" id="SSF46689">
    <property type="entry name" value="Homeodomain-like"/>
    <property type="match status" value="1"/>
</dbReference>
<dbReference type="InterPro" id="IPR001647">
    <property type="entry name" value="HTH_TetR"/>
</dbReference>
<evidence type="ECO:0000313" key="7">
    <source>
        <dbReference type="EMBL" id="ASU78687.1"/>
    </source>
</evidence>
<feature type="region of interest" description="Disordered" evidence="5">
    <location>
        <begin position="208"/>
        <end position="229"/>
    </location>
</feature>
<proteinExistence type="predicted"/>
<gene>
    <name evidence="7" type="ORF">CDG81_10815</name>
</gene>
<keyword evidence="1" id="KW-0805">Transcription regulation</keyword>
<dbReference type="Pfam" id="PF00440">
    <property type="entry name" value="TetR_N"/>
    <property type="match status" value="1"/>
</dbReference>
<keyword evidence="3" id="KW-0804">Transcription</keyword>
<dbReference type="GO" id="GO:0003700">
    <property type="term" value="F:DNA-binding transcription factor activity"/>
    <property type="evidence" value="ECO:0007669"/>
    <property type="project" value="TreeGrafter"/>
</dbReference>
<dbReference type="OrthoDB" id="3403733at2"/>
<dbReference type="PRINTS" id="PR00455">
    <property type="entry name" value="HTHTETR"/>
</dbReference>
<dbReference type="Gene3D" id="1.10.357.10">
    <property type="entry name" value="Tetracycline Repressor, domain 2"/>
    <property type="match status" value="1"/>
</dbReference>
<evidence type="ECO:0000259" key="6">
    <source>
        <dbReference type="PROSITE" id="PS50977"/>
    </source>
</evidence>
<dbReference type="PROSITE" id="PS50977">
    <property type="entry name" value="HTH_TETR_2"/>
    <property type="match status" value="1"/>
</dbReference>
<protein>
    <submittedName>
        <fullName evidence="7">TetR/AcrR family transcriptional regulator</fullName>
    </submittedName>
</protein>
<accession>A0A223RS62</accession>
<dbReference type="EMBL" id="CP022752">
    <property type="protein sequence ID" value="ASU78687.1"/>
    <property type="molecule type" value="Genomic_DNA"/>
</dbReference>
<dbReference type="GO" id="GO:0000976">
    <property type="term" value="F:transcription cis-regulatory region binding"/>
    <property type="evidence" value="ECO:0007669"/>
    <property type="project" value="TreeGrafter"/>
</dbReference>
<dbReference type="PROSITE" id="PS01081">
    <property type="entry name" value="HTH_TETR_1"/>
    <property type="match status" value="1"/>
</dbReference>
<name>A0A223RS62_9ACTN</name>
<evidence type="ECO:0000256" key="2">
    <source>
        <dbReference type="ARBA" id="ARBA00023125"/>
    </source>
</evidence>
<dbReference type="KEGG" id="aey:CDG81_10815"/>
<feature type="DNA-binding region" description="H-T-H motif" evidence="4">
    <location>
        <begin position="32"/>
        <end position="51"/>
    </location>
</feature>
<dbReference type="PANTHER" id="PTHR30055:SF234">
    <property type="entry name" value="HTH-TYPE TRANSCRIPTIONAL REGULATOR BETI"/>
    <property type="match status" value="1"/>
</dbReference>
<dbReference type="InterPro" id="IPR050109">
    <property type="entry name" value="HTH-type_TetR-like_transc_reg"/>
</dbReference>
<evidence type="ECO:0000256" key="3">
    <source>
        <dbReference type="ARBA" id="ARBA00023163"/>
    </source>
</evidence>
<evidence type="ECO:0000256" key="5">
    <source>
        <dbReference type="SAM" id="MobiDB-lite"/>
    </source>
</evidence>
<reference evidence="7 8" key="1">
    <citation type="submission" date="2017-08" db="EMBL/GenBank/DDBJ databases">
        <title>The complete genome sequence of moderately halophilic actinomycete Actinopolyspora erythraea YIM 90600, the producer of novel erythromycin, novel actinopolysporins A-C and tubercidin.</title>
        <authorList>
            <person name="Yin M."/>
            <person name="Tang S."/>
        </authorList>
    </citation>
    <scope>NUCLEOTIDE SEQUENCE [LARGE SCALE GENOMIC DNA]</scope>
    <source>
        <strain evidence="7 8">YIM 90600</strain>
    </source>
</reference>
<sequence>MQSVPDEDRTARARIRDAALARFAENGMDGTSLKTVAEDAGVSQALVFYHFGSKDALREACDTYVIQAFGGLDRFGWDSGEITKPDFMEQLFTQSSPVIRYIARAMVEDSEVASALFDTNAGVAEEFLVDIAPERFPAGSVKACDAAAVMTAMHMATVVLHEHLSRRMGEDVLTPKNSPRIGMALFDIYAVMGEFVASSVGEGIRSAVDSQQMHNAESSPSSTNGGHDE</sequence>
<dbReference type="PANTHER" id="PTHR30055">
    <property type="entry name" value="HTH-TYPE TRANSCRIPTIONAL REGULATOR RUTR"/>
    <property type="match status" value="1"/>
</dbReference>
<evidence type="ECO:0000256" key="1">
    <source>
        <dbReference type="ARBA" id="ARBA00023015"/>
    </source>
</evidence>
<feature type="domain" description="HTH tetR-type" evidence="6">
    <location>
        <begin position="9"/>
        <end position="69"/>
    </location>
</feature>
<dbReference type="AlphaFoldDB" id="A0A223RS62"/>
<dbReference type="RefSeq" id="WP_084134032.1">
    <property type="nucleotide sequence ID" value="NZ_CP022752.1"/>
</dbReference>
<dbReference type="InterPro" id="IPR009057">
    <property type="entry name" value="Homeodomain-like_sf"/>
</dbReference>
<evidence type="ECO:0000256" key="4">
    <source>
        <dbReference type="PROSITE-ProRule" id="PRU00335"/>
    </source>
</evidence>